<keyword evidence="2" id="KW-0812">Transmembrane</keyword>
<gene>
    <name evidence="4" type="ORF">FCM35_KLT07485</name>
</gene>
<evidence type="ECO:0000313" key="5">
    <source>
        <dbReference type="Proteomes" id="UP000623129"/>
    </source>
</evidence>
<dbReference type="Proteomes" id="UP000623129">
    <property type="component" value="Unassembled WGS sequence"/>
</dbReference>
<keyword evidence="2" id="KW-0472">Membrane</keyword>
<dbReference type="CDD" id="cd01960">
    <property type="entry name" value="nsLTP1"/>
    <property type="match status" value="1"/>
</dbReference>
<keyword evidence="2" id="KW-1133">Transmembrane helix</keyword>
<sequence length="155" mass="16168">MSLKPYLNPSNPYSSPHKTPQATNLLPLISNSKNQFQLKPLMARLAVLAALAIVLMVAAPAAEAALSCGQVTGYIASCMPYAENKVATPSNQCCTGVRTLNSIARSTPDRQMACNCLKNAAKTINGINAGRVAGIPGKCGVSVPYVIGTTTDCTK</sequence>
<feature type="transmembrane region" description="Helical" evidence="2">
    <location>
        <begin position="41"/>
        <end position="62"/>
    </location>
</feature>
<feature type="domain" description="Bifunctional inhibitor/plant lipid transfer protein/seed storage helical" evidence="3">
    <location>
        <begin position="68"/>
        <end position="153"/>
    </location>
</feature>
<evidence type="ECO:0000256" key="2">
    <source>
        <dbReference type="SAM" id="Phobius"/>
    </source>
</evidence>
<dbReference type="EMBL" id="SWLB01000017">
    <property type="protein sequence ID" value="KAF3327367.1"/>
    <property type="molecule type" value="Genomic_DNA"/>
</dbReference>
<dbReference type="GO" id="GO:0006869">
    <property type="term" value="P:lipid transport"/>
    <property type="evidence" value="ECO:0007669"/>
    <property type="project" value="InterPro"/>
</dbReference>
<dbReference type="Gene3D" id="1.10.110.10">
    <property type="entry name" value="Plant lipid-transfer and hydrophobic proteins"/>
    <property type="match status" value="1"/>
</dbReference>
<comment type="similarity">
    <text evidence="1">Belongs to the plant LTP family.</text>
</comment>
<dbReference type="PRINTS" id="PR00382">
    <property type="entry name" value="LIPIDTRNSFER"/>
</dbReference>
<dbReference type="SUPFAM" id="SSF47699">
    <property type="entry name" value="Bifunctional inhibitor/lipid-transfer protein/seed storage 2S albumin"/>
    <property type="match status" value="1"/>
</dbReference>
<keyword evidence="1" id="KW-0446">Lipid-binding</keyword>
<evidence type="ECO:0000313" key="4">
    <source>
        <dbReference type="EMBL" id="KAF3327367.1"/>
    </source>
</evidence>
<evidence type="ECO:0000256" key="1">
    <source>
        <dbReference type="RuleBase" id="RU000628"/>
    </source>
</evidence>
<dbReference type="InterPro" id="IPR000528">
    <property type="entry name" value="Plant_nsLTP"/>
</dbReference>
<comment type="function">
    <text evidence="1">Plant non-specific lipid-transfer proteins transfer phospholipids as well as galactolipids across membranes. May play a role in wax or cutin deposition in the cell walls of expanding epidermal cells and certain secretory tissues.</text>
</comment>
<organism evidence="4 5">
    <name type="scientific">Carex littledalei</name>
    <dbReference type="NCBI Taxonomy" id="544730"/>
    <lineage>
        <taxon>Eukaryota</taxon>
        <taxon>Viridiplantae</taxon>
        <taxon>Streptophyta</taxon>
        <taxon>Embryophyta</taxon>
        <taxon>Tracheophyta</taxon>
        <taxon>Spermatophyta</taxon>
        <taxon>Magnoliopsida</taxon>
        <taxon>Liliopsida</taxon>
        <taxon>Poales</taxon>
        <taxon>Cyperaceae</taxon>
        <taxon>Cyperoideae</taxon>
        <taxon>Cariceae</taxon>
        <taxon>Carex</taxon>
        <taxon>Carex subgen. Euthyceras</taxon>
    </lineage>
</organism>
<dbReference type="InterPro" id="IPR016140">
    <property type="entry name" value="Bifunc_inhib/LTP/seed_store"/>
</dbReference>
<protein>
    <recommendedName>
        <fullName evidence="1">Non-specific lipid-transfer protein</fullName>
    </recommendedName>
</protein>
<dbReference type="OrthoDB" id="770678at2759"/>
<name>A0A833QTW5_9POAL</name>
<dbReference type="Pfam" id="PF00234">
    <property type="entry name" value="Tryp_alpha_amyl"/>
    <property type="match status" value="1"/>
</dbReference>
<dbReference type="AlphaFoldDB" id="A0A833QTW5"/>
<dbReference type="GO" id="GO:0008289">
    <property type="term" value="F:lipid binding"/>
    <property type="evidence" value="ECO:0007669"/>
    <property type="project" value="UniProtKB-KW"/>
</dbReference>
<comment type="caution">
    <text evidence="4">The sequence shown here is derived from an EMBL/GenBank/DDBJ whole genome shotgun (WGS) entry which is preliminary data.</text>
</comment>
<dbReference type="SMART" id="SM00499">
    <property type="entry name" value="AAI"/>
    <property type="match status" value="1"/>
</dbReference>
<accession>A0A833QTW5</accession>
<dbReference type="PANTHER" id="PTHR33076">
    <property type="entry name" value="NON-SPECIFIC LIPID-TRANSFER PROTEIN 2-RELATED"/>
    <property type="match status" value="1"/>
</dbReference>
<proteinExistence type="inferred from homology"/>
<evidence type="ECO:0000259" key="3">
    <source>
        <dbReference type="SMART" id="SM00499"/>
    </source>
</evidence>
<reference evidence="4" key="1">
    <citation type="submission" date="2020-01" db="EMBL/GenBank/DDBJ databases">
        <title>Genome sequence of Kobresia littledalei, the first chromosome-level genome in the family Cyperaceae.</title>
        <authorList>
            <person name="Qu G."/>
        </authorList>
    </citation>
    <scope>NUCLEOTIDE SEQUENCE</scope>
    <source>
        <strain evidence="4">C.B.Clarke</strain>
        <tissue evidence="4">Leaf</tissue>
    </source>
</reference>
<keyword evidence="1" id="KW-0813">Transport</keyword>
<keyword evidence="5" id="KW-1185">Reference proteome</keyword>
<dbReference type="InterPro" id="IPR036312">
    <property type="entry name" value="Bifun_inhib/LTP/seed_sf"/>
</dbReference>